<dbReference type="CDD" id="cd00293">
    <property type="entry name" value="USP-like"/>
    <property type="match status" value="1"/>
</dbReference>
<evidence type="ECO:0000256" key="1">
    <source>
        <dbReference type="ARBA" id="ARBA00008791"/>
    </source>
</evidence>
<dbReference type="OrthoDB" id="8547832at2"/>
<dbReference type="PANTHER" id="PTHR46268:SF6">
    <property type="entry name" value="UNIVERSAL STRESS PROTEIN UP12"/>
    <property type="match status" value="1"/>
</dbReference>
<dbReference type="InterPro" id="IPR014729">
    <property type="entry name" value="Rossmann-like_a/b/a_fold"/>
</dbReference>
<reference evidence="3 4" key="1">
    <citation type="submission" date="2018-01" db="EMBL/GenBank/DDBJ databases">
        <title>Saezia sanguinis gen. nov., sp. nov., in the order Burkholderiales isolated from human blood.</title>
        <authorList>
            <person name="Medina-Pascual M.J."/>
            <person name="Valdezate S."/>
            <person name="Monzon S."/>
            <person name="Cuesta I."/>
            <person name="Carrasco G."/>
            <person name="Villalon P."/>
            <person name="Saez-Nieto J.A."/>
        </authorList>
    </citation>
    <scope>NUCLEOTIDE SEQUENCE [LARGE SCALE GENOMIC DNA]</scope>
    <source>
        <strain evidence="3 4">CNM695-12</strain>
    </source>
</reference>
<dbReference type="SUPFAM" id="SSF52402">
    <property type="entry name" value="Adenine nucleotide alpha hydrolases-like"/>
    <property type="match status" value="1"/>
</dbReference>
<dbReference type="PANTHER" id="PTHR46268">
    <property type="entry name" value="STRESS RESPONSE PROTEIN NHAX"/>
    <property type="match status" value="1"/>
</dbReference>
<dbReference type="PRINTS" id="PR01438">
    <property type="entry name" value="UNVRSLSTRESS"/>
</dbReference>
<dbReference type="EMBL" id="PQSP01000008">
    <property type="protein sequence ID" value="RUS65876.1"/>
    <property type="molecule type" value="Genomic_DNA"/>
</dbReference>
<name>A0A433SAV2_9BURK</name>
<accession>A0A433SAV2</accession>
<organism evidence="3 4">
    <name type="scientific">Saezia sanguinis</name>
    <dbReference type="NCBI Taxonomy" id="1965230"/>
    <lineage>
        <taxon>Bacteria</taxon>
        <taxon>Pseudomonadati</taxon>
        <taxon>Pseudomonadota</taxon>
        <taxon>Betaproteobacteria</taxon>
        <taxon>Burkholderiales</taxon>
        <taxon>Saeziaceae</taxon>
        <taxon>Saezia</taxon>
    </lineage>
</organism>
<dbReference type="Gene3D" id="3.40.50.620">
    <property type="entry name" value="HUPs"/>
    <property type="match status" value="1"/>
</dbReference>
<dbReference type="Pfam" id="PF00582">
    <property type="entry name" value="Usp"/>
    <property type="match status" value="1"/>
</dbReference>
<protein>
    <submittedName>
        <fullName evidence="3">TRAP-T-associated universal stress protein TeaD</fullName>
    </submittedName>
</protein>
<dbReference type="Proteomes" id="UP000286947">
    <property type="component" value="Unassembled WGS sequence"/>
</dbReference>
<feature type="domain" description="UspA" evidence="2">
    <location>
        <begin position="1"/>
        <end position="136"/>
    </location>
</feature>
<proteinExistence type="inferred from homology"/>
<dbReference type="InterPro" id="IPR006015">
    <property type="entry name" value="Universal_stress_UspA"/>
</dbReference>
<comment type="similarity">
    <text evidence="1">Belongs to the universal stress protein A family.</text>
</comment>
<sequence>MFMKVLVPTDGSEASAKARQAAYEVAKKFNIPVVALYVMEPSPYVNVAEYANAARAEADQVIATVKEECKEQGIKGECVLLEFSHVDQGILEQAKEHHCDLIVMGTHGRRGLNRLLMGSVASNVLSQSKIPVLVIP</sequence>
<keyword evidence="4" id="KW-1185">Reference proteome</keyword>
<evidence type="ECO:0000313" key="3">
    <source>
        <dbReference type="EMBL" id="RUS65876.1"/>
    </source>
</evidence>
<evidence type="ECO:0000259" key="2">
    <source>
        <dbReference type="Pfam" id="PF00582"/>
    </source>
</evidence>
<dbReference type="InterPro" id="IPR006016">
    <property type="entry name" value="UspA"/>
</dbReference>
<dbReference type="AlphaFoldDB" id="A0A433SAV2"/>
<gene>
    <name evidence="3" type="primary">teaD_2</name>
    <name evidence="3" type="ORF">CUZ56_02476</name>
</gene>
<comment type="caution">
    <text evidence="3">The sequence shown here is derived from an EMBL/GenBank/DDBJ whole genome shotgun (WGS) entry which is preliminary data.</text>
</comment>
<evidence type="ECO:0000313" key="4">
    <source>
        <dbReference type="Proteomes" id="UP000286947"/>
    </source>
</evidence>